<name>A0A367WY06_9PROT</name>
<accession>A0A367WY06</accession>
<protein>
    <submittedName>
        <fullName evidence="1">Uncharacterized protein</fullName>
    </submittedName>
</protein>
<gene>
    <name evidence="1" type="ORF">TH25_18390</name>
</gene>
<comment type="caution">
    <text evidence="1">The sequence shown here is derived from an EMBL/GenBank/DDBJ whole genome shotgun (WGS) entry which is preliminary data.</text>
</comment>
<dbReference type="Proteomes" id="UP000252517">
    <property type="component" value="Unassembled WGS sequence"/>
</dbReference>
<evidence type="ECO:0000313" key="1">
    <source>
        <dbReference type="EMBL" id="RCK45302.1"/>
    </source>
</evidence>
<proteinExistence type="predicted"/>
<dbReference type="EMBL" id="JPWH01000017">
    <property type="protein sequence ID" value="RCK45302.1"/>
    <property type="molecule type" value="Genomic_DNA"/>
</dbReference>
<sequence>MPLTVTLTAYFRPDAAADPLIGPERYVAGFEDPDGEPWGISVPLEPDDVDAVVLAGIAFSISMELDGTLLIEAEGRGDAANEAIAKRGHLARLPLDEIVRAALDADLMVMEDDAEAALGTLRGRLLEAIELVDQALSEEET</sequence>
<evidence type="ECO:0000313" key="2">
    <source>
        <dbReference type="Proteomes" id="UP000252517"/>
    </source>
</evidence>
<reference evidence="1 2" key="1">
    <citation type="submission" date="2014-07" db="EMBL/GenBank/DDBJ databases">
        <title>Draft genome sequence of Thalassospira profundimaris S25-3-2.</title>
        <authorList>
            <person name="Lai Q."/>
            <person name="Shao Z."/>
        </authorList>
    </citation>
    <scope>NUCLEOTIDE SEQUENCE [LARGE SCALE GENOMIC DNA]</scope>
    <source>
        <strain evidence="1 2">S25-3-2</strain>
    </source>
</reference>
<organism evidence="1 2">
    <name type="scientific">Thalassospira profundimaris</name>
    <dbReference type="NCBI Taxonomy" id="502049"/>
    <lineage>
        <taxon>Bacteria</taxon>
        <taxon>Pseudomonadati</taxon>
        <taxon>Pseudomonadota</taxon>
        <taxon>Alphaproteobacteria</taxon>
        <taxon>Rhodospirillales</taxon>
        <taxon>Thalassospiraceae</taxon>
        <taxon>Thalassospira</taxon>
    </lineage>
</organism>
<dbReference type="AlphaFoldDB" id="A0A367WY06"/>